<dbReference type="InterPro" id="IPR023395">
    <property type="entry name" value="MCP_dom_sf"/>
</dbReference>
<comment type="function">
    <text evidence="11">Facilitates flavin adenine dinucleotide (FAD) translocation across the mitochondrial inner membrane into the mitochondrial matrix where it acts as a redox cofactor to assist flavoenzyme activities in fundamental metabolic processes including fatty acid beta-oxidation, amino acid and choline metabolism as well as mitochondrial electron transportation. In particular, provides FAD to DLD dehydrogenase of the glycine cleavage system, part of mitochondrial one-carbon metabolic pathway involved in neural tube closure in early embryogenesis.</text>
</comment>
<evidence type="ECO:0000256" key="7">
    <source>
        <dbReference type="ARBA" id="ARBA00022989"/>
    </source>
</evidence>
<dbReference type="Pfam" id="PF00153">
    <property type="entry name" value="Mito_carr"/>
    <property type="match status" value="3"/>
</dbReference>
<evidence type="ECO:0000256" key="9">
    <source>
        <dbReference type="ARBA" id="ARBA00023136"/>
    </source>
</evidence>
<evidence type="ECO:0000256" key="5">
    <source>
        <dbReference type="ARBA" id="ARBA00022737"/>
    </source>
</evidence>
<feature type="repeat" description="Solcar" evidence="14">
    <location>
        <begin position="121"/>
        <end position="213"/>
    </location>
</feature>
<dbReference type="GO" id="GO:0005743">
    <property type="term" value="C:mitochondrial inner membrane"/>
    <property type="evidence" value="ECO:0007669"/>
    <property type="project" value="UniProtKB-SubCell"/>
</dbReference>
<keyword evidence="3 15" id="KW-0813">Transport</keyword>
<dbReference type="OrthoDB" id="428293at2759"/>
<keyword evidence="5" id="KW-0677">Repeat</keyword>
<evidence type="ECO:0000256" key="11">
    <source>
        <dbReference type="ARBA" id="ARBA00058619"/>
    </source>
</evidence>
<organism evidence="16 17">
    <name type="scientific">Trichogramma brassicae</name>
    <dbReference type="NCBI Taxonomy" id="86971"/>
    <lineage>
        <taxon>Eukaryota</taxon>
        <taxon>Metazoa</taxon>
        <taxon>Ecdysozoa</taxon>
        <taxon>Arthropoda</taxon>
        <taxon>Hexapoda</taxon>
        <taxon>Insecta</taxon>
        <taxon>Pterygota</taxon>
        <taxon>Neoptera</taxon>
        <taxon>Endopterygota</taxon>
        <taxon>Hymenoptera</taxon>
        <taxon>Apocrita</taxon>
        <taxon>Proctotrupomorpha</taxon>
        <taxon>Chalcidoidea</taxon>
        <taxon>Trichogrammatidae</taxon>
        <taxon>Trichogramma</taxon>
    </lineage>
</organism>
<comment type="catalytic activity">
    <reaction evidence="10">
        <text>FAD(in) = FAD(out)</text>
        <dbReference type="Rhea" id="RHEA:76535"/>
        <dbReference type="ChEBI" id="CHEBI:57692"/>
    </reaction>
</comment>
<comment type="subcellular location">
    <subcellularLocation>
        <location evidence="1">Mitochondrion inner membrane</location>
        <topology evidence="1">Multi-pass membrane protein</topology>
    </subcellularLocation>
</comment>
<evidence type="ECO:0000256" key="6">
    <source>
        <dbReference type="ARBA" id="ARBA00022792"/>
    </source>
</evidence>
<evidence type="ECO:0000256" key="4">
    <source>
        <dbReference type="ARBA" id="ARBA00022692"/>
    </source>
</evidence>
<evidence type="ECO:0000313" key="17">
    <source>
        <dbReference type="Proteomes" id="UP000479190"/>
    </source>
</evidence>
<gene>
    <name evidence="16" type="ORF">TBRA_LOCUS15838</name>
</gene>
<dbReference type="GO" id="GO:0015711">
    <property type="term" value="P:organic anion transport"/>
    <property type="evidence" value="ECO:0007669"/>
    <property type="project" value="UniProtKB-ARBA"/>
</dbReference>
<evidence type="ECO:0000256" key="12">
    <source>
        <dbReference type="ARBA" id="ARBA00070508"/>
    </source>
</evidence>
<evidence type="ECO:0000256" key="13">
    <source>
        <dbReference type="ARBA" id="ARBA00079992"/>
    </source>
</evidence>
<dbReference type="InterPro" id="IPR044712">
    <property type="entry name" value="SLC25A32-like"/>
</dbReference>
<evidence type="ECO:0000256" key="2">
    <source>
        <dbReference type="ARBA" id="ARBA00006375"/>
    </source>
</evidence>
<dbReference type="FunFam" id="1.50.40.10:FF:000025">
    <property type="entry name" value="mitochondrial folate transporter/carrier"/>
    <property type="match status" value="1"/>
</dbReference>
<dbReference type="GO" id="GO:0006862">
    <property type="term" value="P:nucleotide transport"/>
    <property type="evidence" value="ECO:0007669"/>
    <property type="project" value="InterPro"/>
</dbReference>
<keyword evidence="9 14" id="KW-0472">Membrane</keyword>
<dbReference type="SUPFAM" id="SSF103506">
    <property type="entry name" value="Mitochondrial carrier"/>
    <property type="match status" value="1"/>
</dbReference>
<evidence type="ECO:0000256" key="1">
    <source>
        <dbReference type="ARBA" id="ARBA00004448"/>
    </source>
</evidence>
<evidence type="ECO:0000256" key="14">
    <source>
        <dbReference type="PROSITE-ProRule" id="PRU00282"/>
    </source>
</evidence>
<evidence type="ECO:0000256" key="10">
    <source>
        <dbReference type="ARBA" id="ARBA00050907"/>
    </source>
</evidence>
<feature type="repeat" description="Solcar" evidence="14">
    <location>
        <begin position="21"/>
        <end position="111"/>
    </location>
</feature>
<sequence>MSAVQSYSNSGSSKYLSVFKHVKFEHLVAGGAGGFISSVALHPFDLIKIRFAVNDGHSKIHRNYTGFVNAVQNIVRSESFAGLYSGAVPSVVGAAFSWGSYLLIYNFFKSYIQDGNDEKALNASMNTLCAANAGVITLLMSNPIWVIKTRLCLQYSKGENLPESKRYTGMIDAVYKISKNEGIRGLYKGLVPGLFGVSHGTLQFVVYEEMKNRYNIHLNQPVNRKLETIEYTTFAAISKLFALAVTYPHQVLKSRLQDVNHNYTGTIDCIKRIWKYEGIHGYYKGLKVNLLKVPATVITLVVYENIKNHLLNPKSEEFQSVKTVNDLEIKKL</sequence>
<evidence type="ECO:0000256" key="15">
    <source>
        <dbReference type="RuleBase" id="RU000488"/>
    </source>
</evidence>
<dbReference type="GO" id="GO:0055085">
    <property type="term" value="P:transmembrane transport"/>
    <property type="evidence" value="ECO:0007669"/>
    <property type="project" value="InterPro"/>
</dbReference>
<dbReference type="PROSITE" id="PS50920">
    <property type="entry name" value="SOLCAR"/>
    <property type="match status" value="3"/>
</dbReference>
<keyword evidence="4 14" id="KW-0812">Transmembrane</keyword>
<dbReference type="PANTHER" id="PTHR45683">
    <property type="entry name" value="MITOCHONDRIAL NICOTINAMIDE ADENINE DINUCLEOTIDE TRANSPORTER 1-RELATED-RELATED"/>
    <property type="match status" value="1"/>
</dbReference>
<proteinExistence type="inferred from homology"/>
<dbReference type="AlphaFoldDB" id="A0A6H5J6S8"/>
<reference evidence="16 17" key="1">
    <citation type="submission" date="2020-02" db="EMBL/GenBank/DDBJ databases">
        <authorList>
            <person name="Ferguson B K."/>
        </authorList>
    </citation>
    <scope>NUCLEOTIDE SEQUENCE [LARGE SCALE GENOMIC DNA]</scope>
</reference>
<dbReference type="EMBL" id="CADCXV010001416">
    <property type="protein sequence ID" value="CAB0044250.1"/>
    <property type="molecule type" value="Genomic_DNA"/>
</dbReference>
<evidence type="ECO:0000313" key="16">
    <source>
        <dbReference type="EMBL" id="CAB0044250.1"/>
    </source>
</evidence>
<evidence type="ECO:0000256" key="8">
    <source>
        <dbReference type="ARBA" id="ARBA00023128"/>
    </source>
</evidence>
<name>A0A6H5J6S8_9HYME</name>
<accession>A0A6H5J6S8</accession>
<keyword evidence="6" id="KW-0999">Mitochondrion inner membrane</keyword>
<keyword evidence="8" id="KW-0496">Mitochondrion</keyword>
<dbReference type="Gene3D" id="1.50.40.10">
    <property type="entry name" value="Mitochondrial carrier domain"/>
    <property type="match status" value="1"/>
</dbReference>
<feature type="repeat" description="Solcar" evidence="14">
    <location>
        <begin position="226"/>
        <end position="309"/>
    </location>
</feature>
<comment type="similarity">
    <text evidence="2 15">Belongs to the mitochondrial carrier (TC 2.A.29) family.</text>
</comment>
<keyword evidence="17" id="KW-1185">Reference proteome</keyword>
<evidence type="ECO:0000256" key="3">
    <source>
        <dbReference type="ARBA" id="ARBA00022448"/>
    </source>
</evidence>
<keyword evidence="7" id="KW-1133">Transmembrane helix</keyword>
<protein>
    <recommendedName>
        <fullName evidence="12">Solute carrier family 25 member 32</fullName>
    </recommendedName>
    <alternativeName>
        <fullName evidence="13">Mitochondrial FAD transporter</fullName>
    </alternativeName>
</protein>
<dbReference type="Proteomes" id="UP000479190">
    <property type="component" value="Unassembled WGS sequence"/>
</dbReference>
<dbReference type="InterPro" id="IPR018108">
    <property type="entry name" value="MCP_transmembrane"/>
</dbReference>